<evidence type="ECO:0000256" key="11">
    <source>
        <dbReference type="ARBA" id="ARBA00048988"/>
    </source>
</evidence>
<dbReference type="Pfam" id="PF13361">
    <property type="entry name" value="UvrD_C"/>
    <property type="match status" value="1"/>
</dbReference>
<dbReference type="PANTHER" id="PTHR11070:SF2">
    <property type="entry name" value="ATP-DEPENDENT DNA HELICASE SRS2"/>
    <property type="match status" value="1"/>
</dbReference>
<dbReference type="SUPFAM" id="SSF52540">
    <property type="entry name" value="P-loop containing nucleoside triphosphate hydrolases"/>
    <property type="match status" value="1"/>
</dbReference>
<dbReference type="GO" id="GO:0005524">
    <property type="term" value="F:ATP binding"/>
    <property type="evidence" value="ECO:0007669"/>
    <property type="project" value="UniProtKB-UniRule"/>
</dbReference>
<evidence type="ECO:0000256" key="4">
    <source>
        <dbReference type="ARBA" id="ARBA00022806"/>
    </source>
</evidence>
<keyword evidence="4 12" id="KW-0347">Helicase</keyword>
<dbReference type="InterPro" id="IPR014017">
    <property type="entry name" value="DNA_helicase_UvrD-like_C"/>
</dbReference>
<evidence type="ECO:0000256" key="2">
    <source>
        <dbReference type="ARBA" id="ARBA00022741"/>
    </source>
</evidence>
<evidence type="ECO:0000256" key="8">
    <source>
        <dbReference type="ARBA" id="ARBA00034617"/>
    </source>
</evidence>
<dbReference type="Gene3D" id="1.10.10.160">
    <property type="match status" value="1"/>
</dbReference>
<dbReference type="PANTHER" id="PTHR11070">
    <property type="entry name" value="UVRD / RECB / PCRA DNA HELICASE FAMILY MEMBER"/>
    <property type="match status" value="1"/>
</dbReference>
<dbReference type="InterPro" id="IPR014016">
    <property type="entry name" value="UvrD-like_ATP-bd"/>
</dbReference>
<reference evidence="14 15" key="1">
    <citation type="submission" date="2016-10" db="EMBL/GenBank/DDBJ databases">
        <authorList>
            <person name="de Groot N.N."/>
        </authorList>
    </citation>
    <scope>NUCLEOTIDE SEQUENCE [LARGE SCALE GENOMIC DNA]</scope>
    <source>
        <strain evidence="14 15">Nm22</strain>
    </source>
</reference>
<dbReference type="OrthoDB" id="5905204at2"/>
<evidence type="ECO:0000256" key="6">
    <source>
        <dbReference type="ARBA" id="ARBA00023125"/>
    </source>
</evidence>
<dbReference type="GO" id="GO:0043138">
    <property type="term" value="F:3'-5' DNA helicase activity"/>
    <property type="evidence" value="ECO:0007669"/>
    <property type="project" value="UniProtKB-EC"/>
</dbReference>
<dbReference type="CDD" id="cd17932">
    <property type="entry name" value="DEXQc_UvrD"/>
    <property type="match status" value="1"/>
</dbReference>
<dbReference type="InterPro" id="IPR000212">
    <property type="entry name" value="DNA_helicase_UvrD/REP"/>
</dbReference>
<dbReference type="EMBL" id="FOCP01000026">
    <property type="protein sequence ID" value="SEN59531.1"/>
    <property type="molecule type" value="Genomic_DNA"/>
</dbReference>
<accession>A0A1H8HU35</accession>
<dbReference type="GO" id="GO:0003677">
    <property type="term" value="F:DNA binding"/>
    <property type="evidence" value="ECO:0007669"/>
    <property type="project" value="UniProtKB-KW"/>
</dbReference>
<evidence type="ECO:0000256" key="5">
    <source>
        <dbReference type="ARBA" id="ARBA00022840"/>
    </source>
</evidence>
<feature type="domain" description="UvrD-like helicase ATP-binding" evidence="13">
    <location>
        <begin position="13"/>
        <end position="290"/>
    </location>
</feature>
<evidence type="ECO:0000256" key="12">
    <source>
        <dbReference type="PROSITE-ProRule" id="PRU00560"/>
    </source>
</evidence>
<evidence type="ECO:0000313" key="15">
    <source>
        <dbReference type="Proteomes" id="UP000199459"/>
    </source>
</evidence>
<protein>
    <recommendedName>
        <fullName evidence="9">DNA 3'-5' helicase</fullName>
        <ecNumber evidence="9">5.6.2.4</ecNumber>
    </recommendedName>
    <alternativeName>
        <fullName evidence="10">DNA 3'-5' helicase II</fullName>
    </alternativeName>
</protein>
<dbReference type="RefSeq" id="WP_090634258.1">
    <property type="nucleotide sequence ID" value="NZ_FOCP01000026.1"/>
</dbReference>
<organism evidence="14 15">
    <name type="scientific">Nitrosomonas marina</name>
    <dbReference type="NCBI Taxonomy" id="917"/>
    <lineage>
        <taxon>Bacteria</taxon>
        <taxon>Pseudomonadati</taxon>
        <taxon>Pseudomonadota</taxon>
        <taxon>Betaproteobacteria</taxon>
        <taxon>Nitrosomonadales</taxon>
        <taxon>Nitrosomonadaceae</taxon>
        <taxon>Nitrosomonas</taxon>
    </lineage>
</organism>
<dbReference type="AlphaFoldDB" id="A0A1H8HU35"/>
<evidence type="ECO:0000313" key="14">
    <source>
        <dbReference type="EMBL" id="SEN59531.1"/>
    </source>
</evidence>
<dbReference type="EC" id="5.6.2.4" evidence="9"/>
<dbReference type="Gene3D" id="3.40.50.300">
    <property type="entry name" value="P-loop containing nucleotide triphosphate hydrolases"/>
    <property type="match status" value="2"/>
</dbReference>
<sequence length="594" mass="66727">MSKSALYLKAAEDFRDNPGQLGAYESTGHCVVLAGPGSGKTKTLTVKLARMLAEDVHEPRGVACITYNNECARELETRLADLGIQPGSRVFIGTVHSFSLTQIVIPYEKPAGLNLPDNFKVASVRQQRAAMELAYVRTINGPDNPHRWRLPMDRYRRSILNRASDEWQTQDPMLANLVEAYEAELRRNGLIDFDDMPLLALRALINHKWVRKAVLAKYPVLAVDEYQDLGHALHHMVLGLCFRTGIRLFAVGDADQSIYGFTGANPELLRRLSARQDVQTLRLPFNYRCGSQIVAASEYALGEDRGYQAPDGAAEGTIYFHPLTQDYRVQANRLFTEILPDVMNRIPDLTLGQIAVLYQSANIGNDIADAAEASGIEYVRTDGNALYPRYSRVMRWLEFCAIWSCGGWRNGEPRLSKIVADAMRVFADLLVSDDQKTLFQGSLVQFLWSHRNADEKLHDWMQHMKVEFLNDLLNASIQLVDEVDILNTFIEKLTSGGPIEDMTLGQFSGHGQGTDQITLSTLHSSKGREFRVVFLFGMDQGVIPWNNVGAAALRESRRLFYVGFTRAEQELHIIHSKHKPSQFVVEVAERIGVT</sequence>
<name>A0A1H8HU35_9PROT</name>
<evidence type="ECO:0000259" key="13">
    <source>
        <dbReference type="PROSITE" id="PS51198"/>
    </source>
</evidence>
<proteinExistence type="inferred from homology"/>
<evidence type="ECO:0000256" key="9">
    <source>
        <dbReference type="ARBA" id="ARBA00034808"/>
    </source>
</evidence>
<evidence type="ECO:0000256" key="7">
    <source>
        <dbReference type="ARBA" id="ARBA00023235"/>
    </source>
</evidence>
<comment type="catalytic activity">
    <reaction evidence="8">
        <text>Couples ATP hydrolysis with the unwinding of duplex DNA by translocating in the 3'-5' direction.</text>
        <dbReference type="EC" id="5.6.2.4"/>
    </reaction>
</comment>
<keyword evidence="3 12" id="KW-0378">Hydrolase</keyword>
<dbReference type="GO" id="GO:0000725">
    <property type="term" value="P:recombinational repair"/>
    <property type="evidence" value="ECO:0007669"/>
    <property type="project" value="TreeGrafter"/>
</dbReference>
<dbReference type="Proteomes" id="UP000199459">
    <property type="component" value="Unassembled WGS sequence"/>
</dbReference>
<feature type="binding site" evidence="12">
    <location>
        <begin position="34"/>
        <end position="41"/>
    </location>
    <ligand>
        <name>ATP</name>
        <dbReference type="ChEBI" id="CHEBI:30616"/>
    </ligand>
</feature>
<gene>
    <name evidence="14" type="ORF">SAMN05216325_12629</name>
</gene>
<dbReference type="PROSITE" id="PS51198">
    <property type="entry name" value="UVRD_HELICASE_ATP_BIND"/>
    <property type="match status" value="1"/>
</dbReference>
<keyword evidence="5 12" id="KW-0067">ATP-binding</keyword>
<dbReference type="InterPro" id="IPR013986">
    <property type="entry name" value="DExx_box_DNA_helicase_dom_sf"/>
</dbReference>
<keyword evidence="6" id="KW-0238">DNA-binding</keyword>
<comment type="similarity">
    <text evidence="1">Belongs to the helicase family. UvrD subfamily.</text>
</comment>
<comment type="catalytic activity">
    <reaction evidence="11">
        <text>ATP + H2O = ADP + phosphate + H(+)</text>
        <dbReference type="Rhea" id="RHEA:13065"/>
        <dbReference type="ChEBI" id="CHEBI:15377"/>
        <dbReference type="ChEBI" id="CHEBI:15378"/>
        <dbReference type="ChEBI" id="CHEBI:30616"/>
        <dbReference type="ChEBI" id="CHEBI:43474"/>
        <dbReference type="ChEBI" id="CHEBI:456216"/>
        <dbReference type="EC" id="5.6.2.4"/>
    </reaction>
</comment>
<evidence type="ECO:0000256" key="1">
    <source>
        <dbReference type="ARBA" id="ARBA00009922"/>
    </source>
</evidence>
<keyword evidence="7" id="KW-0413">Isomerase</keyword>
<dbReference type="Gene3D" id="1.10.486.10">
    <property type="entry name" value="PCRA, domain 4"/>
    <property type="match status" value="1"/>
</dbReference>
<dbReference type="InterPro" id="IPR027417">
    <property type="entry name" value="P-loop_NTPase"/>
</dbReference>
<dbReference type="Pfam" id="PF00580">
    <property type="entry name" value="UvrD-helicase"/>
    <property type="match status" value="1"/>
</dbReference>
<evidence type="ECO:0000256" key="10">
    <source>
        <dbReference type="ARBA" id="ARBA00034923"/>
    </source>
</evidence>
<dbReference type="GO" id="GO:0016887">
    <property type="term" value="F:ATP hydrolysis activity"/>
    <property type="evidence" value="ECO:0007669"/>
    <property type="project" value="RHEA"/>
</dbReference>
<keyword evidence="2 12" id="KW-0547">Nucleotide-binding</keyword>
<evidence type="ECO:0000256" key="3">
    <source>
        <dbReference type="ARBA" id="ARBA00022801"/>
    </source>
</evidence>